<dbReference type="Pfam" id="PF04199">
    <property type="entry name" value="Cyclase"/>
    <property type="match status" value="1"/>
</dbReference>
<organism evidence="1 2">
    <name type="scientific">Trinickia violacea</name>
    <dbReference type="NCBI Taxonomy" id="2571746"/>
    <lineage>
        <taxon>Bacteria</taxon>
        <taxon>Pseudomonadati</taxon>
        <taxon>Pseudomonadota</taxon>
        <taxon>Betaproteobacteria</taxon>
        <taxon>Burkholderiales</taxon>
        <taxon>Burkholderiaceae</taxon>
        <taxon>Trinickia</taxon>
    </lineage>
</organism>
<gene>
    <name evidence="1" type="ORF">FAZ95_22695</name>
</gene>
<reference evidence="1 2" key="1">
    <citation type="submission" date="2019-05" db="EMBL/GenBank/DDBJ databases">
        <title>Burkholderia sp. DHOD12, isolated from subtropical forest soil.</title>
        <authorList>
            <person name="Gao Z.-H."/>
            <person name="Qiu L.-H."/>
        </authorList>
    </citation>
    <scope>NUCLEOTIDE SEQUENCE [LARGE SCALE GENOMIC DNA]</scope>
    <source>
        <strain evidence="1 2">DHOD12</strain>
    </source>
</reference>
<evidence type="ECO:0000313" key="2">
    <source>
        <dbReference type="Proteomes" id="UP000298656"/>
    </source>
</evidence>
<dbReference type="PANTHER" id="PTHR31118">
    <property type="entry name" value="CYCLASE-LIKE PROTEIN 2"/>
    <property type="match status" value="1"/>
</dbReference>
<dbReference type="AlphaFoldDB" id="A0A4P8ISJ4"/>
<evidence type="ECO:0000313" key="1">
    <source>
        <dbReference type="EMBL" id="QCP52012.1"/>
    </source>
</evidence>
<dbReference type="InterPro" id="IPR037175">
    <property type="entry name" value="KFase_sf"/>
</dbReference>
<dbReference type="Gene3D" id="3.50.30.50">
    <property type="entry name" value="Putative cyclase"/>
    <property type="match status" value="1"/>
</dbReference>
<protein>
    <submittedName>
        <fullName evidence="1">Cyclase family protein</fullName>
    </submittedName>
</protein>
<dbReference type="RefSeq" id="WP_137334785.1">
    <property type="nucleotide sequence ID" value="NZ_CP040078.1"/>
</dbReference>
<keyword evidence="2" id="KW-1185">Reference proteome</keyword>
<name>A0A4P8ISJ4_9BURK</name>
<dbReference type="Proteomes" id="UP000298656">
    <property type="component" value="Chromosome 2"/>
</dbReference>
<accession>A0A4P8ISJ4</accession>
<dbReference type="GO" id="GO:0004061">
    <property type="term" value="F:arylformamidase activity"/>
    <property type="evidence" value="ECO:0007669"/>
    <property type="project" value="InterPro"/>
</dbReference>
<dbReference type="OrthoDB" id="9796085at2"/>
<dbReference type="SUPFAM" id="SSF102198">
    <property type="entry name" value="Putative cyclase"/>
    <property type="match status" value="1"/>
</dbReference>
<sequence>MLKAFADALQSGAIRVIDLSQTLHARTPIIPLPPQYGQTAPFRLEEISNFDERGPAWYWNNISCGEHTGTHFDAPIHWITGRDYPNNATDTIDVQKLIAPACVIDVSAEVRESADYLLTIERVEQWEAEHGRIPAGSWVLMRTDWSQRTDPDAFLNVKEDGAHTPGGHPDLPNFLAREREVIGWGTEGVGTDAGQAYAFAQPFPCHSNMHGNNKFGLASLVNLDKLPATGALLITPPLKIRRGSGSPCRVLALVEAAIGHV</sequence>
<dbReference type="InterPro" id="IPR007325">
    <property type="entry name" value="KFase/CYL"/>
</dbReference>
<dbReference type="KEGG" id="tvl:FAZ95_22695"/>
<dbReference type="GO" id="GO:0019441">
    <property type="term" value="P:L-tryptophan catabolic process to kynurenine"/>
    <property type="evidence" value="ECO:0007669"/>
    <property type="project" value="InterPro"/>
</dbReference>
<dbReference type="EMBL" id="CP040078">
    <property type="protein sequence ID" value="QCP52012.1"/>
    <property type="molecule type" value="Genomic_DNA"/>
</dbReference>
<proteinExistence type="predicted"/>
<dbReference type="PANTHER" id="PTHR31118:SF12">
    <property type="entry name" value="CYCLASE-LIKE PROTEIN 2"/>
    <property type="match status" value="1"/>
</dbReference>